<geneLocation type="plasmid" evidence="4">
    <name>prsp8c3b</name>
</geneLocation>
<dbReference type="Pfam" id="PF01526">
    <property type="entry name" value="DDE_Tnp_Tn3"/>
    <property type="match status" value="1"/>
</dbReference>
<proteinExistence type="predicted"/>
<feature type="domain" description="Tn3 transposase DDE" evidence="2">
    <location>
        <begin position="99"/>
        <end position="162"/>
    </location>
</feature>
<dbReference type="GO" id="GO:0006313">
    <property type="term" value="P:DNA transposition"/>
    <property type="evidence" value="ECO:0007669"/>
    <property type="project" value="InterPro"/>
</dbReference>
<keyword evidence="3" id="KW-0614">Plasmid</keyword>
<evidence type="ECO:0000313" key="3">
    <source>
        <dbReference type="EMBL" id="APO77727.1"/>
    </source>
</evidence>
<reference evidence="3 4" key="1">
    <citation type="submission" date="2016-09" db="EMBL/GenBank/DDBJ databases">
        <title>The complete genome sequences of Rhizobium gallicum, symbiovars gallicum and phaseoli, symbionts associated to common bean (Phaseolus vulgaris).</title>
        <authorList>
            <person name="Bustos P."/>
            <person name="Santamaria R.I."/>
            <person name="Perez-Carrascal O.M."/>
            <person name="Juarez S."/>
            <person name="Lozano L."/>
            <person name="Martinez-Flores I."/>
            <person name="Martinez-Romero E."/>
            <person name="Cevallos M."/>
            <person name="Romero D."/>
            <person name="Davila G."/>
            <person name="Gonzalez V."/>
        </authorList>
    </citation>
    <scope>NUCLEOTIDE SEQUENCE [LARGE SCALE GENOMIC DNA]</scope>
    <source>
        <strain evidence="3 4">8C-3</strain>
        <plasmid evidence="4">Plasmid prsp8c3b</plasmid>
    </source>
</reference>
<feature type="region of interest" description="Disordered" evidence="1">
    <location>
        <begin position="176"/>
        <end position="199"/>
    </location>
</feature>
<dbReference type="GO" id="GO:0004803">
    <property type="term" value="F:transposase activity"/>
    <property type="evidence" value="ECO:0007669"/>
    <property type="project" value="InterPro"/>
</dbReference>
<evidence type="ECO:0000256" key="1">
    <source>
        <dbReference type="SAM" id="MobiDB-lite"/>
    </source>
</evidence>
<dbReference type="AlphaFoldDB" id="A0A1L5PBV6"/>
<name>A0A1L5PBV6_RHIET</name>
<sequence length="248" mass="27703">MRKETRDLLDNAWAGPDAMAISDLHLFRPRLWPTAIVSRGRCDRRIAGKSQAHLDIRLRELGRASSGCYDSGRLDCEGDVQTWMLRLASAKHSVICVQERPAMNVILAEETSFGLRMMADATDTHTLWVLIRVRQWHVESEAYDRALARVVEAQAGLPIHGHSGFERRPIICRHSARRRPGKREIRQDARPSGLQPGLGSIRVDPSVVLVDQTLEPFQRRDGGPDVLHYSGIRAGSAASATCVDNEMP</sequence>
<dbReference type="InterPro" id="IPR002513">
    <property type="entry name" value="Tn3_Tnp_DDE_dom"/>
</dbReference>
<gene>
    <name evidence="3" type="ORF">AM571_PB00450</name>
</gene>
<evidence type="ECO:0000259" key="2">
    <source>
        <dbReference type="Pfam" id="PF01526"/>
    </source>
</evidence>
<evidence type="ECO:0000313" key="4">
    <source>
        <dbReference type="Proteomes" id="UP000185109"/>
    </source>
</evidence>
<protein>
    <submittedName>
        <fullName evidence="3">Tn3 family insertion sequence transposase domain-containing protein</fullName>
    </submittedName>
</protein>
<dbReference type="EMBL" id="CP017243">
    <property type="protein sequence ID" value="APO77727.1"/>
    <property type="molecule type" value="Genomic_DNA"/>
</dbReference>
<accession>A0A1L5PBV6</accession>
<dbReference type="Proteomes" id="UP000185109">
    <property type="component" value="Plasmid pRsp8C3b"/>
</dbReference>
<organism evidence="3 4">
    <name type="scientific">Rhizobium etli 8C-3</name>
    <dbReference type="NCBI Taxonomy" id="538025"/>
    <lineage>
        <taxon>Bacteria</taxon>
        <taxon>Pseudomonadati</taxon>
        <taxon>Pseudomonadota</taxon>
        <taxon>Alphaproteobacteria</taxon>
        <taxon>Hyphomicrobiales</taxon>
        <taxon>Rhizobiaceae</taxon>
        <taxon>Rhizobium/Agrobacterium group</taxon>
        <taxon>Rhizobium</taxon>
    </lineage>
</organism>